<proteinExistence type="predicted"/>
<accession>R4T9N0</accession>
<reference evidence="1 2" key="1">
    <citation type="journal article" date="2013" name="BMC Genomics">
        <title>ContigScape: a Cytoscape plugin facilitating microbial genome gap closing.</title>
        <authorList>
            <person name="Tang B."/>
            <person name="Wang Q."/>
            <person name="Yang M."/>
            <person name="Xie F."/>
            <person name="Zhu Y."/>
            <person name="Zhuo Y."/>
            <person name="Wang S."/>
            <person name="Gao H."/>
            <person name="Ding X."/>
            <person name="Zhang L."/>
            <person name="Zhao G."/>
            <person name="Zheng H."/>
        </authorList>
    </citation>
    <scope>NUCLEOTIDE SEQUENCE [LARGE SCALE GENOMIC DNA]</scope>
    <source>
        <strain evidence="1 2">HCCB10007</strain>
    </source>
</reference>
<dbReference type="AlphaFoldDB" id="R4T9N0"/>
<gene>
    <name evidence="1" type="ORF">AORI_6398</name>
</gene>
<dbReference type="EMBL" id="CP003410">
    <property type="protein sequence ID" value="AGM08981.1"/>
    <property type="molecule type" value="Genomic_DNA"/>
</dbReference>
<dbReference type="PATRIC" id="fig|1156913.3.peg.6525"/>
<dbReference type="RefSeq" id="WP_016336696.1">
    <property type="nucleotide sequence ID" value="NC_021252.1"/>
</dbReference>
<keyword evidence="2" id="KW-1185">Reference proteome</keyword>
<evidence type="ECO:0000313" key="2">
    <source>
        <dbReference type="Proteomes" id="UP000013968"/>
    </source>
</evidence>
<sequence>MLRQIELDDGKIVHRGGEIDPGAGLAVRSTGSEFEIGRPEPTSREIFYRIGAGRIEFSEDVEAFRARSDADLDHGRLLALVEGLPEPPDGSPMAGVYRLMVGSYLTLGADGVSVKQRGSDVVPTRKPLHKAVTAFLAGLGGGYGLAFSGGLSSTFLATCARAAGHAPVLFHADLHRDGVPRPPLPAPAGLWIEHVPCALSEVLDQDTITGEELVPPTPELAMRRHLVDRLTDFAQRPLVLGSLLESLVTTTLSEVEVGRGGRQLLACEPFHTTGVLPDVTAALAALKTRGANAAAARAAEAQPGLTAPATGHGGHGLPGLTEEGREALKSAQLATGALWRAHLDDLPAPVGRAQARLWENGALAVAGDRTIVPGLDAGVLASVAGYEPRRLGHIRDGLFVNQVPMREALAKDAGPVRESSSAFALRAAAAQHLHRERKKVAIELSNGSVLADLGLLDIRPVLRILDDAVLTADRAPMLLRLTWLERWLRKR</sequence>
<evidence type="ECO:0000313" key="1">
    <source>
        <dbReference type="EMBL" id="AGM08981.1"/>
    </source>
</evidence>
<protein>
    <recommendedName>
        <fullName evidence="3">Asparagine synthase</fullName>
    </recommendedName>
</protein>
<evidence type="ECO:0008006" key="3">
    <source>
        <dbReference type="Google" id="ProtNLM"/>
    </source>
</evidence>
<dbReference type="Proteomes" id="UP000013968">
    <property type="component" value="Chromosome"/>
</dbReference>
<dbReference type="HOGENOM" id="CLU_555099_0_0_11"/>
<name>R4T9N0_9PSEU</name>
<organism evidence="1 2">
    <name type="scientific">Amycolatopsis keratiniphila</name>
    <dbReference type="NCBI Taxonomy" id="129921"/>
    <lineage>
        <taxon>Bacteria</taxon>
        <taxon>Bacillati</taxon>
        <taxon>Actinomycetota</taxon>
        <taxon>Actinomycetes</taxon>
        <taxon>Pseudonocardiales</taxon>
        <taxon>Pseudonocardiaceae</taxon>
        <taxon>Amycolatopsis</taxon>
        <taxon>Amycolatopsis japonica group</taxon>
    </lineage>
</organism>
<dbReference type="KEGG" id="aoi:AORI_6398"/>